<keyword evidence="4" id="KW-1185">Reference proteome</keyword>
<dbReference type="PANTHER" id="PTHR37577:SF1">
    <property type="entry name" value="INTEGRAL MEMBRANE PROTEIN"/>
    <property type="match status" value="1"/>
</dbReference>
<reference evidence="3" key="1">
    <citation type="submission" date="2015-06" db="EMBL/GenBank/DDBJ databases">
        <authorList>
            <person name="Nguyen H."/>
        </authorList>
    </citation>
    <scope>NUCLEOTIDE SEQUENCE</scope>
    <source>
        <strain evidence="3">DAOM 180753</strain>
    </source>
</reference>
<keyword evidence="2" id="KW-1133">Transmembrane helix</keyword>
<organism evidence="3 4">
    <name type="scientific">Penicillium thymicola</name>
    <dbReference type="NCBI Taxonomy" id="293382"/>
    <lineage>
        <taxon>Eukaryota</taxon>
        <taxon>Fungi</taxon>
        <taxon>Dikarya</taxon>
        <taxon>Ascomycota</taxon>
        <taxon>Pezizomycotina</taxon>
        <taxon>Eurotiomycetes</taxon>
        <taxon>Eurotiomycetidae</taxon>
        <taxon>Eurotiales</taxon>
        <taxon>Aspergillaceae</taxon>
        <taxon>Penicillium</taxon>
    </lineage>
</organism>
<feature type="transmembrane region" description="Helical" evidence="2">
    <location>
        <begin position="327"/>
        <end position="360"/>
    </location>
</feature>
<sequence length="569" mass="63893">MAESVHVDCSAPPGPYVPDNDISGAGIVVSYISTAALAVLIIIVYYLTVYDPWVDPFDADPNADPDAAQEGPMWDQINPLDDFLLGLLRSGPVYISKLVLDSRKLLSPRARSRLERVLIKCLLVMSDLQIVTGFAILLSGFTQLESGLEALKWRTILDLAWFSCLTHLSCLTMLRRHLHQHVIERVWRLFAMGVLAALLAAGLLPTANPKWVLLSEDTRATPAICILGCYLNPGPDKEWAESTVFHADADDWDPSQWFWPPIVSAIFVVVAFVFRVVRLHRSLSLSVNRATRWLDDQMQRLLWLLFRNLCKEGEIYSFKRSLAYRPVFGIVMIWRFMLVSCASFALEASWVLIAFIWGIWRLMLDLSPGNFIVPLDFGKQAWSFGQIVPVLMLAAPLISIAETFKEHPSEETLVPRELSDGHLSSRLPLSSTGYSTSEDPEKPDSGWASHSSSLGTATTYICVSCVYMGVSVFLSSSEGKSPLNTLRQLGKLIAVAIYYFYCTVLFSLVIELAVPQGRRWLRRFLQSLVIGLYMTSTYLFEASFWLLIFATGPYVMGAFIHRSIGWSKR</sequence>
<dbReference type="EMBL" id="LACB01000135">
    <property type="protein sequence ID" value="KAJ9487975.1"/>
    <property type="molecule type" value="Genomic_DNA"/>
</dbReference>
<evidence type="ECO:0008006" key="5">
    <source>
        <dbReference type="Google" id="ProtNLM"/>
    </source>
</evidence>
<name>A0AAI9TIG2_PENTH</name>
<dbReference type="InterPro" id="IPR053018">
    <property type="entry name" value="Elsinochrome_Biosynth-Asso"/>
</dbReference>
<feature type="region of interest" description="Disordered" evidence="1">
    <location>
        <begin position="415"/>
        <end position="449"/>
    </location>
</feature>
<accession>A0AAI9TIG2</accession>
<keyword evidence="2" id="KW-0812">Transmembrane</keyword>
<dbReference type="PANTHER" id="PTHR37577">
    <property type="entry name" value="INTEGRAL MEMBRANE PROTEIN"/>
    <property type="match status" value="1"/>
</dbReference>
<evidence type="ECO:0000256" key="2">
    <source>
        <dbReference type="SAM" id="Phobius"/>
    </source>
</evidence>
<feature type="transmembrane region" description="Helical" evidence="2">
    <location>
        <begin position="257"/>
        <end position="277"/>
    </location>
</feature>
<gene>
    <name evidence="3" type="ORF">VN97_g5320</name>
</gene>
<feature type="transmembrane region" description="Helical" evidence="2">
    <location>
        <begin position="496"/>
        <end position="513"/>
    </location>
</feature>
<keyword evidence="2" id="KW-0472">Membrane</keyword>
<feature type="transmembrane region" description="Helical" evidence="2">
    <location>
        <begin position="153"/>
        <end position="174"/>
    </location>
</feature>
<feature type="transmembrane region" description="Helical" evidence="2">
    <location>
        <begin position="117"/>
        <end position="141"/>
    </location>
</feature>
<comment type="caution">
    <text evidence="3">The sequence shown here is derived from an EMBL/GenBank/DDBJ whole genome shotgun (WGS) entry which is preliminary data.</text>
</comment>
<feature type="transmembrane region" description="Helical" evidence="2">
    <location>
        <begin position="380"/>
        <end position="401"/>
    </location>
</feature>
<feature type="transmembrane region" description="Helical" evidence="2">
    <location>
        <begin position="22"/>
        <end position="47"/>
    </location>
</feature>
<feature type="transmembrane region" description="Helical" evidence="2">
    <location>
        <begin position="457"/>
        <end position="476"/>
    </location>
</feature>
<evidence type="ECO:0000313" key="3">
    <source>
        <dbReference type="EMBL" id="KAJ9487975.1"/>
    </source>
</evidence>
<dbReference type="AlphaFoldDB" id="A0AAI9TIG2"/>
<feature type="transmembrane region" description="Helical" evidence="2">
    <location>
        <begin position="186"/>
        <end position="204"/>
    </location>
</feature>
<feature type="compositionally biased region" description="Polar residues" evidence="1">
    <location>
        <begin position="427"/>
        <end position="437"/>
    </location>
</feature>
<evidence type="ECO:0000256" key="1">
    <source>
        <dbReference type="SAM" id="MobiDB-lite"/>
    </source>
</evidence>
<dbReference type="Proteomes" id="UP001227192">
    <property type="component" value="Unassembled WGS sequence"/>
</dbReference>
<protein>
    <recommendedName>
        <fullName evidence="5">Transmembrane protein</fullName>
    </recommendedName>
</protein>
<reference evidence="3" key="2">
    <citation type="journal article" date="2016" name="Fungal Biol.">
        <title>Ochratoxin A production by Penicillium thymicola.</title>
        <authorList>
            <person name="Nguyen H.D.T."/>
            <person name="McMullin D.R."/>
            <person name="Ponomareva E."/>
            <person name="Riley R."/>
            <person name="Pomraning K.R."/>
            <person name="Baker S.E."/>
            <person name="Seifert K.A."/>
        </authorList>
    </citation>
    <scope>NUCLEOTIDE SEQUENCE</scope>
    <source>
        <strain evidence="3">DAOM 180753</strain>
    </source>
</reference>
<evidence type="ECO:0000313" key="4">
    <source>
        <dbReference type="Proteomes" id="UP001227192"/>
    </source>
</evidence>
<proteinExistence type="predicted"/>